<gene>
    <name evidence="1" type="ORF">BI375_05870</name>
</gene>
<evidence type="ECO:0000313" key="2">
    <source>
        <dbReference type="Proteomes" id="UP000180133"/>
    </source>
</evidence>
<dbReference type="RefSeq" id="WP_071234723.1">
    <property type="nucleotide sequence ID" value="NZ_KV861316.1"/>
</dbReference>
<sequence length="85" mass="9437">MTTTQPLSQIDYGALSEVAKQELADTLADMGTYYAQGGKDYQGVSTMHKTAERLINKSKSGKPLTRLENKYLDCYIAHCSLSRET</sequence>
<proteinExistence type="predicted"/>
<evidence type="ECO:0000313" key="1">
    <source>
        <dbReference type="EMBL" id="OHY92985.1"/>
    </source>
</evidence>
<reference evidence="1 2" key="1">
    <citation type="submission" date="2016-09" db="EMBL/GenBank/DDBJ databases">
        <title>Isolation, identification and antibiotic sensitivity analysis of bacterial pathogen from juvenile Hippocampus erectus with tail-rotted disease.</title>
        <authorList>
            <person name="Yang Q."/>
        </authorList>
    </citation>
    <scope>NUCLEOTIDE SEQUENCE [LARGE SCALE GENOMIC DNA]</scope>
    <source>
        <strain evidence="1 2">HM-10</strain>
    </source>
</reference>
<accession>A0ABX3D879</accession>
<organism evidence="1 2">
    <name type="scientific">Vibrio rotiferianus</name>
    <dbReference type="NCBI Taxonomy" id="190895"/>
    <lineage>
        <taxon>Bacteria</taxon>
        <taxon>Pseudomonadati</taxon>
        <taxon>Pseudomonadota</taxon>
        <taxon>Gammaproteobacteria</taxon>
        <taxon>Vibrionales</taxon>
        <taxon>Vibrionaceae</taxon>
        <taxon>Vibrio</taxon>
    </lineage>
</organism>
<dbReference type="Proteomes" id="UP000180133">
    <property type="component" value="Unassembled WGS sequence"/>
</dbReference>
<comment type="caution">
    <text evidence="1">The sequence shown here is derived from an EMBL/GenBank/DDBJ whole genome shotgun (WGS) entry which is preliminary data.</text>
</comment>
<keyword evidence="2" id="KW-1185">Reference proteome</keyword>
<dbReference type="EMBL" id="MKFT01000012">
    <property type="protein sequence ID" value="OHY92985.1"/>
    <property type="molecule type" value="Genomic_DNA"/>
</dbReference>
<name>A0ABX3D879_9VIBR</name>
<protein>
    <submittedName>
        <fullName evidence="1">Uncharacterized protein</fullName>
    </submittedName>
</protein>